<gene>
    <name evidence="3" type="ORF">KC729_01715</name>
</gene>
<accession>A0A956LVZ9</accession>
<organism evidence="3 4">
    <name type="scientific">Eiseniibacteriota bacterium</name>
    <dbReference type="NCBI Taxonomy" id="2212470"/>
    <lineage>
        <taxon>Bacteria</taxon>
        <taxon>Candidatus Eiseniibacteriota</taxon>
    </lineage>
</organism>
<evidence type="ECO:0000256" key="1">
    <source>
        <dbReference type="SAM" id="Phobius"/>
    </source>
</evidence>
<feature type="transmembrane region" description="Helical" evidence="1">
    <location>
        <begin position="322"/>
        <end position="345"/>
    </location>
</feature>
<keyword evidence="1" id="KW-0812">Transmembrane</keyword>
<feature type="domain" description="Glycosyltransferase RgtA/B/C/D-like" evidence="2">
    <location>
        <begin position="68"/>
        <end position="216"/>
    </location>
</feature>
<dbReference type="Pfam" id="PF13231">
    <property type="entry name" value="PMT_2"/>
    <property type="match status" value="1"/>
</dbReference>
<reference evidence="3" key="2">
    <citation type="journal article" date="2021" name="Microbiome">
        <title>Successional dynamics and alternative stable states in a saline activated sludge microbial community over 9 years.</title>
        <authorList>
            <person name="Wang Y."/>
            <person name="Ye J."/>
            <person name="Ju F."/>
            <person name="Liu L."/>
            <person name="Boyd J.A."/>
            <person name="Deng Y."/>
            <person name="Parks D.H."/>
            <person name="Jiang X."/>
            <person name="Yin X."/>
            <person name="Woodcroft B.J."/>
            <person name="Tyson G.W."/>
            <person name="Hugenholtz P."/>
            <person name="Polz M.F."/>
            <person name="Zhang T."/>
        </authorList>
    </citation>
    <scope>NUCLEOTIDE SEQUENCE</scope>
    <source>
        <strain evidence="3">HKST-UBA01</strain>
    </source>
</reference>
<proteinExistence type="predicted"/>
<protein>
    <submittedName>
        <fullName evidence="3">Glycosyltransferase family 39 protein</fullName>
        <ecNumber evidence="3">2.4.-.-</ecNumber>
    </submittedName>
</protein>
<sequence length="504" mass="55921">MRFLRAAAFLTAALHCVLFLTVVFLRIRYPYELEWIEGGILQHVQRILAGLPLFTAPSLDWTPLLYGPLYYFVSAAVTRVVGEGFLPLRLVSFASSVGVAVTVFWLVRHETRSRAAGFLASAFFIAGYKTMGSWYDIARVDGIFVLLLMAAVVAYRCYRGTVSALVAALLLGLAFLAKQTTLVAVAPLMIWALWRERRRALWLVSATAVSIAAIMFVGQMRTGGWFLYYTMGLAGKHPVVKPMLIDFWIGDVLAPSSVAVLFAAFFFWFQGTTSSRERPDVEGSVTPSAWGSRPREFYAVLAIGMGGASWGSRLHEGGWFNVLMPGFAALAVLFGLGIHVALSLIHARLDSLRGRMLGLVYLAVTIQFVRCAYNPFQEIPSRADRETGDRIVETLSRAPGDVFVPDHPYLAIRAGKRGTAHRAAIDDIMRTHDAHAKELEAQLPREVEDRKFVAALVDNGLMLPLLGDSFHKEPDLIRDDSFWPVVGMKTRPAFLFVREEDAAR</sequence>
<keyword evidence="3" id="KW-0808">Transferase</keyword>
<dbReference type="EC" id="2.4.-.-" evidence="3"/>
<feature type="transmembrane region" description="Helical" evidence="1">
    <location>
        <begin position="6"/>
        <end position="27"/>
    </location>
</feature>
<keyword evidence="1" id="KW-1133">Transmembrane helix</keyword>
<dbReference type="InterPro" id="IPR038731">
    <property type="entry name" value="RgtA/B/C-like"/>
</dbReference>
<feature type="transmembrane region" description="Helical" evidence="1">
    <location>
        <begin position="47"/>
        <end position="66"/>
    </location>
</feature>
<feature type="transmembrane region" description="Helical" evidence="1">
    <location>
        <begin position="165"/>
        <end position="194"/>
    </location>
</feature>
<dbReference type="AlphaFoldDB" id="A0A956LVZ9"/>
<dbReference type="EMBL" id="JAGQHR010000024">
    <property type="protein sequence ID" value="MCA9726368.1"/>
    <property type="molecule type" value="Genomic_DNA"/>
</dbReference>
<reference evidence="3" key="1">
    <citation type="submission" date="2020-04" db="EMBL/GenBank/DDBJ databases">
        <authorList>
            <person name="Zhang T."/>
        </authorList>
    </citation>
    <scope>NUCLEOTIDE SEQUENCE</scope>
    <source>
        <strain evidence="3">HKST-UBA01</strain>
    </source>
</reference>
<keyword evidence="3" id="KW-0328">Glycosyltransferase</keyword>
<feature type="transmembrane region" description="Helical" evidence="1">
    <location>
        <begin position="137"/>
        <end position="158"/>
    </location>
</feature>
<name>A0A956LVZ9_UNCEI</name>
<evidence type="ECO:0000259" key="2">
    <source>
        <dbReference type="Pfam" id="PF13231"/>
    </source>
</evidence>
<feature type="transmembrane region" description="Helical" evidence="1">
    <location>
        <begin position="86"/>
        <end position="107"/>
    </location>
</feature>
<dbReference type="GO" id="GO:0016757">
    <property type="term" value="F:glycosyltransferase activity"/>
    <property type="evidence" value="ECO:0007669"/>
    <property type="project" value="UniProtKB-KW"/>
</dbReference>
<keyword evidence="1" id="KW-0472">Membrane</keyword>
<feature type="transmembrane region" description="Helical" evidence="1">
    <location>
        <begin position="247"/>
        <end position="269"/>
    </location>
</feature>
<evidence type="ECO:0000313" key="3">
    <source>
        <dbReference type="EMBL" id="MCA9726368.1"/>
    </source>
</evidence>
<dbReference type="Proteomes" id="UP000697710">
    <property type="component" value="Unassembled WGS sequence"/>
</dbReference>
<feature type="transmembrane region" description="Helical" evidence="1">
    <location>
        <begin position="200"/>
        <end position="218"/>
    </location>
</feature>
<comment type="caution">
    <text evidence="3">The sequence shown here is derived from an EMBL/GenBank/DDBJ whole genome shotgun (WGS) entry which is preliminary data.</text>
</comment>
<evidence type="ECO:0000313" key="4">
    <source>
        <dbReference type="Proteomes" id="UP000697710"/>
    </source>
</evidence>